<comment type="caution">
    <text evidence="2">The sequence shown here is derived from an EMBL/GenBank/DDBJ whole genome shotgun (WGS) entry which is preliminary data.</text>
</comment>
<gene>
    <name evidence="2" type="ORF">KFK09_017606</name>
</gene>
<reference evidence="2" key="1">
    <citation type="journal article" date="2022" name="Front. Genet.">
        <title>Chromosome-Scale Assembly of the Dendrobium nobile Genome Provides Insights Into the Molecular Mechanism of the Biosynthesis of the Medicinal Active Ingredient of Dendrobium.</title>
        <authorList>
            <person name="Xu Q."/>
            <person name="Niu S.-C."/>
            <person name="Li K.-L."/>
            <person name="Zheng P.-J."/>
            <person name="Zhang X.-J."/>
            <person name="Jia Y."/>
            <person name="Liu Y."/>
            <person name="Niu Y.-X."/>
            <person name="Yu L.-H."/>
            <person name="Chen D.-F."/>
            <person name="Zhang G.-Q."/>
        </authorList>
    </citation>
    <scope>NUCLEOTIDE SEQUENCE</scope>
    <source>
        <tissue evidence="2">Leaf</tissue>
    </source>
</reference>
<dbReference type="AlphaFoldDB" id="A0A8T3B2T4"/>
<dbReference type="EMBL" id="JAGYWB010000012">
    <property type="protein sequence ID" value="KAI0502650.1"/>
    <property type="molecule type" value="Genomic_DNA"/>
</dbReference>
<protein>
    <submittedName>
        <fullName evidence="2">Uncharacterized protein</fullName>
    </submittedName>
</protein>
<dbReference type="Proteomes" id="UP000829196">
    <property type="component" value="Unassembled WGS sequence"/>
</dbReference>
<keyword evidence="3" id="KW-1185">Reference proteome</keyword>
<feature type="region of interest" description="Disordered" evidence="1">
    <location>
        <begin position="377"/>
        <end position="398"/>
    </location>
</feature>
<evidence type="ECO:0000313" key="2">
    <source>
        <dbReference type="EMBL" id="KAI0502650.1"/>
    </source>
</evidence>
<name>A0A8T3B2T4_DENNO</name>
<feature type="region of interest" description="Disordered" evidence="1">
    <location>
        <begin position="583"/>
        <end position="610"/>
    </location>
</feature>
<proteinExistence type="predicted"/>
<sequence>MEYEFRWSPQTTPGSKLLPTGLIPTTSLGRRHLPPGINPSPLQLNLVVRSSVKEIFTPTDLHRWIEGFHCPDPPCKISSEFTGGIARITPEKPYGLGYVREVKDAISAVDYDQRLGLDPVVLATVIVKVIVKAVSADHPVDQFNHIKIHVISHSYLVISFADEEDSGDVEDRFFDALCEFEDDITSTINELCEREKGKRKKEKNLVLEAAERFSSDVAVGKSEDLVVSAREQKIGIDPDLQILGRDMYRGKFTKEEDLFGVKGPGDSAAPGKVEVILLIILYHHQSGIFEPICEGPFTIEQVYEGGAYLVIDANGVQPMPVINGANHVLHVYSSFMDPKIERKSESATDWEAWTCESRLSYTSRSLKKPKFRKDKKRLQKAFKADSASDSSKTEPEEETTNLYLMGGDHLEQSDYEEVCKPTYDQLFEIFRQASRSSLRATLDPRFREVEDQAAYRHYKECGITLSRTINPAHLSYPVMDLFAYTSLCFILTLADPFSSELLLEFYANLRINPIFTALTSYVNRCLVEITYKDCAKLLQLSTTGDKLHIIVSDPDFNWSTANHFLRQTNTPFHVGELFSQSTHLHPGDGEPQGAEEEEVPAPVPDPAPLHQHSQFDQLVERFDRWETRFDAYVVAQEQQYSEDMARYEQHRIKDLARFDSYITHQQQHDHDIARFNAQFTTLAGYFQQAPPPPRPSNDQDPSFF</sequence>
<evidence type="ECO:0000256" key="1">
    <source>
        <dbReference type="SAM" id="MobiDB-lite"/>
    </source>
</evidence>
<organism evidence="2 3">
    <name type="scientific">Dendrobium nobile</name>
    <name type="common">Orchid</name>
    <dbReference type="NCBI Taxonomy" id="94219"/>
    <lineage>
        <taxon>Eukaryota</taxon>
        <taxon>Viridiplantae</taxon>
        <taxon>Streptophyta</taxon>
        <taxon>Embryophyta</taxon>
        <taxon>Tracheophyta</taxon>
        <taxon>Spermatophyta</taxon>
        <taxon>Magnoliopsida</taxon>
        <taxon>Liliopsida</taxon>
        <taxon>Asparagales</taxon>
        <taxon>Orchidaceae</taxon>
        <taxon>Epidendroideae</taxon>
        <taxon>Malaxideae</taxon>
        <taxon>Dendrobiinae</taxon>
        <taxon>Dendrobium</taxon>
    </lineage>
</organism>
<accession>A0A8T3B2T4</accession>
<evidence type="ECO:0000313" key="3">
    <source>
        <dbReference type="Proteomes" id="UP000829196"/>
    </source>
</evidence>